<dbReference type="Pfam" id="PF05235">
    <property type="entry name" value="CHAD"/>
    <property type="match status" value="1"/>
</dbReference>
<name>A0AA91BQB8_9RHOB</name>
<dbReference type="InterPro" id="IPR007899">
    <property type="entry name" value="CHAD_dom"/>
</dbReference>
<evidence type="ECO:0000313" key="2">
    <source>
        <dbReference type="EMBL" id="NOE17382.1"/>
    </source>
</evidence>
<dbReference type="InterPro" id="IPR038186">
    <property type="entry name" value="CHAD_dom_sf"/>
</dbReference>
<proteinExistence type="predicted"/>
<evidence type="ECO:0000259" key="1">
    <source>
        <dbReference type="PROSITE" id="PS51708"/>
    </source>
</evidence>
<dbReference type="Gene3D" id="1.40.20.10">
    <property type="entry name" value="CHAD domain"/>
    <property type="match status" value="1"/>
</dbReference>
<reference evidence="2" key="1">
    <citation type="submission" date="2019-12" db="EMBL/GenBank/DDBJ databases">
        <title>Ruegeria JWLKs population differentiation of coral mucus and skeleton niches.</title>
        <authorList>
            <person name="Luo D."/>
        </authorList>
    </citation>
    <scope>NUCLEOTIDE SEQUENCE</scope>
    <source>
        <strain evidence="2">HKCCD6181</strain>
    </source>
</reference>
<evidence type="ECO:0000313" key="3">
    <source>
        <dbReference type="Proteomes" id="UP000597886"/>
    </source>
</evidence>
<dbReference type="AlphaFoldDB" id="A0AA91BQB8"/>
<dbReference type="Proteomes" id="UP000597886">
    <property type="component" value="Unassembled WGS sequence"/>
</dbReference>
<comment type="caution">
    <text evidence="2">The sequence shown here is derived from an EMBL/GenBank/DDBJ whole genome shotgun (WGS) entry which is preliminary data.</text>
</comment>
<sequence>MTEPSGVQCILSRSIDKAHVEKLIPGFTIRIDPPTESRSFVLLDCHDQSLRNSGRVLVEVAETLWLFQNGRAPLSQRGKGQGRFVQDLPRGPVTRALKGFPKLRALMQIGTGEIQTKPLVVLDELEKTLVRGTVWCLSSQTGQAAIVQLQRLRGYEKEFQKVNTAISALSGGGPGVEALCAGLFPGMAAYRAKPEIKLGKAEPSIQVAADIIQTYLQVARQNEYGVIADIDTEFLHDYRVSLRKVRSVISLFKGVFSDAQTVQLKRVFSDLMAATGRMRDLDVYLLEKDKYFSLVPPSLHAGLQEMFDLFEKERAKELSRLSRRLRSDEYNARMSDLTAMFNGTDHLTPGSNAKRAAHEYACALIWKRYRKVCKIARGITDETPDETVHDLRIDCKKLRYLMEIFGPLFDEKSFKNIIKPLKKLQDNLGVFNDCAVQQNSLLAFVAQHSDTRGHVDARMGLAVGGLIAVLDQRQKAERSRVIASFQKFDGPDTRHLFQNLFHRQKE</sequence>
<protein>
    <submittedName>
        <fullName evidence="2">CHAD domain-containing protein</fullName>
    </submittedName>
</protein>
<dbReference type="PANTHER" id="PTHR39339">
    <property type="entry name" value="SLR1444 PROTEIN"/>
    <property type="match status" value="1"/>
</dbReference>
<dbReference type="EMBL" id="WVRA01000001">
    <property type="protein sequence ID" value="NOE17382.1"/>
    <property type="molecule type" value="Genomic_DNA"/>
</dbReference>
<dbReference type="PROSITE" id="PS51708">
    <property type="entry name" value="CHAD"/>
    <property type="match status" value="1"/>
</dbReference>
<dbReference type="RefSeq" id="WP_171328680.1">
    <property type="nucleotide sequence ID" value="NZ_WVRA01000001.1"/>
</dbReference>
<organism evidence="2 3">
    <name type="scientific">Ruegeria atlantica</name>
    <dbReference type="NCBI Taxonomy" id="81569"/>
    <lineage>
        <taxon>Bacteria</taxon>
        <taxon>Pseudomonadati</taxon>
        <taxon>Pseudomonadota</taxon>
        <taxon>Alphaproteobacteria</taxon>
        <taxon>Rhodobacterales</taxon>
        <taxon>Roseobacteraceae</taxon>
        <taxon>Ruegeria</taxon>
    </lineage>
</organism>
<gene>
    <name evidence="2" type="ORF">GS634_04510</name>
</gene>
<dbReference type="SMART" id="SM00880">
    <property type="entry name" value="CHAD"/>
    <property type="match status" value="1"/>
</dbReference>
<feature type="domain" description="CHAD" evidence="1">
    <location>
        <begin position="201"/>
        <end position="494"/>
    </location>
</feature>
<accession>A0AA91BQB8</accession>
<dbReference type="PANTHER" id="PTHR39339:SF1">
    <property type="entry name" value="CHAD DOMAIN-CONTAINING PROTEIN"/>
    <property type="match status" value="1"/>
</dbReference>